<dbReference type="PANTHER" id="PTHR48059:SF30">
    <property type="entry name" value="OS06G0587000 PROTEIN"/>
    <property type="match status" value="1"/>
</dbReference>
<proteinExistence type="predicted"/>
<dbReference type="AlphaFoldDB" id="A0ABD3F4D7"/>
<dbReference type="FunFam" id="3.80.10.10:FF:000041">
    <property type="entry name" value="LRR receptor-like serine/threonine-protein kinase ERECTA"/>
    <property type="match status" value="1"/>
</dbReference>
<protein>
    <submittedName>
        <fullName evidence="4">Uncharacterized protein</fullName>
    </submittedName>
</protein>
<evidence type="ECO:0000313" key="5">
    <source>
        <dbReference type="Proteomes" id="UP001632037"/>
    </source>
</evidence>
<comment type="caution">
    <text evidence="4">The sequence shown here is derived from an EMBL/GenBank/DDBJ whole genome shotgun (WGS) entry which is preliminary data.</text>
</comment>
<dbReference type="InterPro" id="IPR051848">
    <property type="entry name" value="PGIP"/>
</dbReference>
<dbReference type="Gene3D" id="3.80.10.10">
    <property type="entry name" value="Ribonuclease Inhibitor"/>
    <property type="match status" value="1"/>
</dbReference>
<keyword evidence="2" id="KW-0433">Leucine-rich repeat</keyword>
<keyword evidence="5" id="KW-1185">Reference proteome</keyword>
<accession>A0ABD3F4D7</accession>
<reference evidence="4 5" key="1">
    <citation type="submission" date="2024-09" db="EMBL/GenBank/DDBJ databases">
        <title>Genome sequencing and assembly of Phytophthora oleae, isolate VK10A, causative agent of rot of olive drupes.</title>
        <authorList>
            <person name="Conti Taguali S."/>
            <person name="Riolo M."/>
            <person name="La Spada F."/>
            <person name="Cacciola S.O."/>
            <person name="Dionisio G."/>
        </authorList>
    </citation>
    <scope>NUCLEOTIDE SEQUENCE [LARGE SCALE GENOMIC DNA]</scope>
    <source>
        <strain evidence="4 5">VK10A</strain>
    </source>
</reference>
<dbReference type="Proteomes" id="UP001632037">
    <property type="component" value="Unassembled WGS sequence"/>
</dbReference>
<sequence length="119" mass="13277">MESSPCWWCSRLPNNNLVGVLPSDFSRKDLSGLRELDLSSNFLSGYVPDTLSRLSALRTLRLDRNYFVGAIPSSLAQLTKLEFLELQGNNFDPLDQGIVLPKEVQTLADSKGQHCHIIS</sequence>
<dbReference type="InterPro" id="IPR001611">
    <property type="entry name" value="Leu-rich_rpt"/>
</dbReference>
<keyword evidence="3" id="KW-0677">Repeat</keyword>
<comment type="subcellular location">
    <subcellularLocation>
        <location evidence="1">Cell envelope</location>
    </subcellularLocation>
</comment>
<dbReference type="EMBL" id="JBIMZQ010000038">
    <property type="protein sequence ID" value="KAL3660890.1"/>
    <property type="molecule type" value="Genomic_DNA"/>
</dbReference>
<gene>
    <name evidence="4" type="ORF">V7S43_013907</name>
</gene>
<name>A0ABD3F4D7_9STRA</name>
<evidence type="ECO:0000313" key="4">
    <source>
        <dbReference type="EMBL" id="KAL3660890.1"/>
    </source>
</evidence>
<dbReference type="Pfam" id="PF13855">
    <property type="entry name" value="LRR_8"/>
    <property type="match status" value="1"/>
</dbReference>
<dbReference type="PANTHER" id="PTHR48059">
    <property type="entry name" value="POLYGALACTURONASE INHIBITOR 1"/>
    <property type="match status" value="1"/>
</dbReference>
<dbReference type="SUPFAM" id="SSF52058">
    <property type="entry name" value="L domain-like"/>
    <property type="match status" value="1"/>
</dbReference>
<organism evidence="4 5">
    <name type="scientific">Phytophthora oleae</name>
    <dbReference type="NCBI Taxonomy" id="2107226"/>
    <lineage>
        <taxon>Eukaryota</taxon>
        <taxon>Sar</taxon>
        <taxon>Stramenopiles</taxon>
        <taxon>Oomycota</taxon>
        <taxon>Peronosporomycetes</taxon>
        <taxon>Peronosporales</taxon>
        <taxon>Peronosporaceae</taxon>
        <taxon>Phytophthora</taxon>
    </lineage>
</organism>
<evidence type="ECO:0000256" key="3">
    <source>
        <dbReference type="ARBA" id="ARBA00022737"/>
    </source>
</evidence>
<dbReference type="InterPro" id="IPR032675">
    <property type="entry name" value="LRR_dom_sf"/>
</dbReference>
<evidence type="ECO:0000256" key="1">
    <source>
        <dbReference type="ARBA" id="ARBA00004196"/>
    </source>
</evidence>
<evidence type="ECO:0000256" key="2">
    <source>
        <dbReference type="ARBA" id="ARBA00022614"/>
    </source>
</evidence>